<accession>A0A401HRE4</accession>
<dbReference type="AlphaFoldDB" id="A0A401HRE4"/>
<dbReference type="EMBL" id="BFAX01000004">
    <property type="protein sequence ID" value="GBF36701.1"/>
    <property type="molecule type" value="Genomic_DNA"/>
</dbReference>
<dbReference type="Proteomes" id="UP000290527">
    <property type="component" value="Unassembled WGS sequence"/>
</dbReference>
<proteinExistence type="predicted"/>
<gene>
    <name evidence="1" type="ORF">MHHB_P0931</name>
</gene>
<sequence length="108" mass="12469">MHTESKKELKILCPICGGEECINKSTVNLYLSSVESFFKYKKENSDKSFKRYPTVGDIGECMKTSKRIWLCPYCKKPFEANYRSKELTIKCPNCNSILSIPATHRTLF</sequence>
<name>A0A401HRE4_9EURY</name>
<protein>
    <submittedName>
        <fullName evidence="1">Uncharacterized protein</fullName>
    </submittedName>
</protein>
<comment type="caution">
    <text evidence="1">The sequence shown here is derived from an EMBL/GenBank/DDBJ whole genome shotgun (WGS) entry which is preliminary data.</text>
</comment>
<evidence type="ECO:0000313" key="1">
    <source>
        <dbReference type="EMBL" id="GBF36701.1"/>
    </source>
</evidence>
<evidence type="ECO:0000313" key="2">
    <source>
        <dbReference type="Proteomes" id="UP000290527"/>
    </source>
</evidence>
<dbReference type="RefSeq" id="WP_229701927.1">
    <property type="nucleotide sequence ID" value="NZ_BFAX01000004.1"/>
</dbReference>
<reference evidence="1 2" key="1">
    <citation type="journal article" date="2019" name="Int. J. Syst. Evol. Microbiol.">
        <title>Methanofervidicoccus abyssi gen. nov., sp. nov., a hydrogenotrophic methanogen, isolated from a hydrothermal vent chimney in the Mid-Cayman Spreading Center, the Caribbean Sea.</title>
        <authorList>
            <person name="Sakai S."/>
            <person name="Takaki Y."/>
            <person name="Miyazaki M."/>
            <person name="Ogawara M."/>
            <person name="Yanagawa K."/>
            <person name="Miyazaki J."/>
            <person name="Takai K."/>
        </authorList>
    </citation>
    <scope>NUCLEOTIDE SEQUENCE [LARGE SCALE GENOMIC DNA]</scope>
    <source>
        <strain evidence="1 2">HHB</strain>
    </source>
</reference>
<keyword evidence="2" id="KW-1185">Reference proteome</keyword>
<organism evidence="1 2">
    <name type="scientific">Methanofervidicoccus abyssi</name>
    <dbReference type="NCBI Taxonomy" id="2082189"/>
    <lineage>
        <taxon>Archaea</taxon>
        <taxon>Methanobacteriati</taxon>
        <taxon>Methanobacteriota</taxon>
        <taxon>Methanomada group</taxon>
        <taxon>Methanococci</taxon>
        <taxon>Methanococcales</taxon>
        <taxon>Methanofervidicoccus</taxon>
    </lineage>
</organism>